<comment type="subcellular location">
    <subcellularLocation>
        <location evidence="2">Nucleus</location>
    </subcellularLocation>
</comment>
<evidence type="ECO:0000256" key="15">
    <source>
        <dbReference type="SAM" id="MobiDB-lite"/>
    </source>
</evidence>
<evidence type="ECO:0000313" key="17">
    <source>
        <dbReference type="EMBL" id="NXO85773.1"/>
    </source>
</evidence>
<dbReference type="SMART" id="SM00355">
    <property type="entry name" value="ZnF_C2H2"/>
    <property type="match status" value="9"/>
</dbReference>
<evidence type="ECO:0000256" key="13">
    <source>
        <dbReference type="ARBA" id="ARBA00068660"/>
    </source>
</evidence>
<dbReference type="PANTHER" id="PTHR24403">
    <property type="entry name" value="ZINC FINGER PROTEIN"/>
    <property type="match status" value="1"/>
</dbReference>
<evidence type="ECO:0000256" key="5">
    <source>
        <dbReference type="ARBA" id="ARBA00022723"/>
    </source>
</evidence>
<dbReference type="FunFam" id="3.30.160.60:FF:000719">
    <property type="entry name" value="Zinc finger protein 507"/>
    <property type="match status" value="1"/>
</dbReference>
<evidence type="ECO:0000259" key="16">
    <source>
        <dbReference type="PROSITE" id="PS50157"/>
    </source>
</evidence>
<keyword evidence="4" id="KW-0597">Phosphoprotein</keyword>
<keyword evidence="18" id="KW-1185">Reference proteome</keyword>
<feature type="region of interest" description="Disordered" evidence="15">
    <location>
        <begin position="207"/>
        <end position="229"/>
    </location>
</feature>
<dbReference type="InterPro" id="IPR013087">
    <property type="entry name" value="Znf_C2H2_type"/>
</dbReference>
<dbReference type="GO" id="GO:0045944">
    <property type="term" value="P:positive regulation of transcription by RNA polymerase II"/>
    <property type="evidence" value="ECO:0007669"/>
    <property type="project" value="TreeGrafter"/>
</dbReference>
<evidence type="ECO:0000256" key="4">
    <source>
        <dbReference type="ARBA" id="ARBA00022553"/>
    </source>
</evidence>
<evidence type="ECO:0000256" key="6">
    <source>
        <dbReference type="ARBA" id="ARBA00022737"/>
    </source>
</evidence>
<protein>
    <recommendedName>
        <fullName evidence="13">Zinc finger protein 507</fullName>
    </recommendedName>
</protein>
<evidence type="ECO:0000256" key="11">
    <source>
        <dbReference type="ARBA" id="ARBA00023163"/>
    </source>
</evidence>
<evidence type="ECO:0000256" key="7">
    <source>
        <dbReference type="ARBA" id="ARBA00022771"/>
    </source>
</evidence>
<evidence type="ECO:0000256" key="14">
    <source>
        <dbReference type="PROSITE-ProRule" id="PRU00042"/>
    </source>
</evidence>
<reference evidence="17 18" key="1">
    <citation type="submission" date="2019-09" db="EMBL/GenBank/DDBJ databases">
        <title>Bird 10,000 Genomes (B10K) Project - Family phase.</title>
        <authorList>
            <person name="Zhang G."/>
        </authorList>
    </citation>
    <scope>NUCLEOTIDE SEQUENCE [LARGE SCALE GENOMIC DNA]</scope>
    <source>
        <strain evidence="17">B10K-DU-002-25</strain>
        <tissue evidence="17">Muscle</tissue>
    </source>
</reference>
<dbReference type="SUPFAM" id="SSF57667">
    <property type="entry name" value="beta-beta-alpha zinc fingers"/>
    <property type="match status" value="3"/>
</dbReference>
<keyword evidence="6" id="KW-0677">Repeat</keyword>
<sequence>MEEGSSIAVLMPNIGEQEAVLISETVIGPALQSSDDQRKCKTDPLIHVIQKLSKIVESEKSQRCLLIGKKRSHADASAQSLGADELCEIPAKAIELSVIATKKTEELQADYFVTECLPQSKKKVTCYQCGLCKFLSPSLLTLQEHIKQHGQKNEVILMCSECHFASKSQEELESHFQNHHENGGKNSTQTKVQQCINVTSSFVQGPVEGSVRSGTDPTGNLECKDTTQSAPVPEMGRRKWYTYEQYGMYRCLICRYTCGQQRMLKTHAWKHAGEVDCSYPIFEEENETTSLSETVVTHTPHCMDTVVLSLENSELDIHSEPSLQLQICNSEQLSCKSPVGTSLKEEEILSESVVHSPTEVVEETVSDTEPDNLITDSLLSSAQKIISCSPNKKGHVNVIVERLPGAEESVLQKPFLLSTDIEAEKKLISEESSVTCEEPNEVYHSDAIQEVIIEWNNTEKKDNELSTNKNVTADENVPPARRRTNSESLRLHSLAAEALVTMPIRAAELTRSSLRALTAEDAVDTGAGQGGADGPCMAHSKVVTSLKDPAEEFSGLNQSECAIVEIKKDRPELSEAPIKMGISMSLLTVIEKLKERTDQNASDDDILKELQDNAQCQSAGAAAVAGSNLVEFLPSAERPYRCRLCHYSSGNKGYIKQHLRVHRQRQPYQCPICEHIAGDSKGLESHMINHCKARMYQCKQCHEAFHYKSQLRNHEREQHSLPDLFSTATANKLIVSNEGDDREVQLSKIMDFVSVGSKSSVQKLFRCDVCDYTSTTYVGVRNHRRIHNSDKPYRCSLCGYVCSHPPSLKSHMWKHASDQNYNYEQVNKAINDAISQSSRFQGQLTDKTLLEGTDESTVPVLGSSDNLVSFTESVNQTTNEISGSDENEKPTLTNTSCSLEKNSTLPHLGTEYCVLLFCCCICGFESTNKENLLDHMKEHEGEIINIILNKDHSTAQNTN</sequence>
<dbReference type="InterPro" id="IPR036236">
    <property type="entry name" value="Znf_C2H2_sf"/>
</dbReference>
<dbReference type="GO" id="GO:0003677">
    <property type="term" value="F:DNA binding"/>
    <property type="evidence" value="ECO:0007669"/>
    <property type="project" value="UniProtKB-KW"/>
</dbReference>
<feature type="domain" description="C2H2-type" evidence="16">
    <location>
        <begin position="917"/>
        <end position="944"/>
    </location>
</feature>
<feature type="domain" description="C2H2-type" evidence="16">
    <location>
        <begin position="793"/>
        <end position="820"/>
    </location>
</feature>
<comment type="similarity">
    <text evidence="3">Belongs to the krueppel C2H2-type zinc-finger protein family.</text>
</comment>
<feature type="domain" description="C2H2-type" evidence="16">
    <location>
        <begin position="765"/>
        <end position="792"/>
    </location>
</feature>
<dbReference type="AlphaFoldDB" id="A0A7L1VLW2"/>
<dbReference type="PROSITE" id="PS00028">
    <property type="entry name" value="ZINC_FINGER_C2H2_1"/>
    <property type="match status" value="3"/>
</dbReference>
<evidence type="ECO:0000313" key="18">
    <source>
        <dbReference type="Proteomes" id="UP000583915"/>
    </source>
</evidence>
<dbReference type="GO" id="GO:0008270">
    <property type="term" value="F:zinc ion binding"/>
    <property type="evidence" value="ECO:0007669"/>
    <property type="project" value="UniProtKB-KW"/>
</dbReference>
<evidence type="ECO:0000256" key="12">
    <source>
        <dbReference type="ARBA" id="ARBA00023242"/>
    </source>
</evidence>
<evidence type="ECO:0000256" key="8">
    <source>
        <dbReference type="ARBA" id="ARBA00022833"/>
    </source>
</evidence>
<dbReference type="PANTHER" id="PTHR24403:SF74">
    <property type="entry name" value="ZINC FINGER PROTEIN 507"/>
    <property type="match status" value="1"/>
</dbReference>
<feature type="domain" description="C2H2-type" evidence="16">
    <location>
        <begin position="640"/>
        <end position="667"/>
    </location>
</feature>
<dbReference type="FunFam" id="3.30.160.60:FF:000884">
    <property type="entry name" value="Zinc finger protein 507"/>
    <property type="match status" value="1"/>
</dbReference>
<keyword evidence="12" id="KW-0539">Nucleus</keyword>
<feature type="non-terminal residue" evidence="17">
    <location>
        <position position="959"/>
    </location>
</feature>
<dbReference type="InterPro" id="IPR050688">
    <property type="entry name" value="Zinc_finger/UBP_domain"/>
</dbReference>
<dbReference type="Gene3D" id="3.30.160.60">
    <property type="entry name" value="Classic Zinc Finger"/>
    <property type="match status" value="4"/>
</dbReference>
<keyword evidence="7 14" id="KW-0863">Zinc-finger</keyword>
<feature type="domain" description="C2H2-type" evidence="16">
    <location>
        <begin position="696"/>
        <end position="720"/>
    </location>
</feature>
<keyword evidence="5" id="KW-0479">Metal-binding</keyword>
<keyword evidence="11" id="KW-0804">Transcription</keyword>
<comment type="caution">
    <text evidence="17">The sequence shown here is derived from an EMBL/GenBank/DDBJ whole genome shotgun (WGS) entry which is preliminary data.</text>
</comment>
<feature type="non-terminal residue" evidence="17">
    <location>
        <position position="1"/>
    </location>
</feature>
<dbReference type="GO" id="GO:0005634">
    <property type="term" value="C:nucleus"/>
    <property type="evidence" value="ECO:0007669"/>
    <property type="project" value="UniProtKB-SubCell"/>
</dbReference>
<keyword evidence="9" id="KW-0805">Transcription regulation</keyword>
<keyword evidence="8" id="KW-0862">Zinc</keyword>
<comment type="function">
    <text evidence="1">May be involved in transcriptional regulation.</text>
</comment>
<dbReference type="FunFam" id="3.30.160.60:FF:000964">
    <property type="entry name" value="zinc finger protein 507"/>
    <property type="match status" value="1"/>
</dbReference>
<evidence type="ECO:0000256" key="2">
    <source>
        <dbReference type="ARBA" id="ARBA00004123"/>
    </source>
</evidence>
<dbReference type="Proteomes" id="UP000583915">
    <property type="component" value="Unassembled WGS sequence"/>
</dbReference>
<proteinExistence type="inferred from homology"/>
<accession>A0A7L1VLW2</accession>
<dbReference type="PROSITE" id="PS50157">
    <property type="entry name" value="ZINC_FINGER_C2H2_2"/>
    <property type="match status" value="5"/>
</dbReference>
<keyword evidence="10" id="KW-0238">DNA-binding</keyword>
<evidence type="ECO:0000256" key="10">
    <source>
        <dbReference type="ARBA" id="ARBA00023125"/>
    </source>
</evidence>
<dbReference type="EMBL" id="VXBS01008840">
    <property type="protein sequence ID" value="NXO85773.1"/>
    <property type="molecule type" value="Genomic_DNA"/>
</dbReference>
<organism evidence="17 18">
    <name type="scientific">Sitta europaea</name>
    <name type="common">Eurasian nuthatch</name>
    <dbReference type="NCBI Taxonomy" id="50251"/>
    <lineage>
        <taxon>Eukaryota</taxon>
        <taxon>Metazoa</taxon>
        <taxon>Chordata</taxon>
        <taxon>Craniata</taxon>
        <taxon>Vertebrata</taxon>
        <taxon>Euteleostomi</taxon>
        <taxon>Archelosauria</taxon>
        <taxon>Archosauria</taxon>
        <taxon>Dinosauria</taxon>
        <taxon>Saurischia</taxon>
        <taxon>Theropoda</taxon>
        <taxon>Coelurosauria</taxon>
        <taxon>Aves</taxon>
        <taxon>Neognathae</taxon>
        <taxon>Neoaves</taxon>
        <taxon>Telluraves</taxon>
        <taxon>Australaves</taxon>
        <taxon>Passeriformes</taxon>
        <taxon>Sittidae</taxon>
        <taxon>Sitta</taxon>
    </lineage>
</organism>
<evidence type="ECO:0000256" key="3">
    <source>
        <dbReference type="ARBA" id="ARBA00006991"/>
    </source>
</evidence>
<gene>
    <name evidence="17" type="primary">Znf507</name>
    <name evidence="17" type="ORF">SITEUR_R08453</name>
</gene>
<evidence type="ECO:0000256" key="1">
    <source>
        <dbReference type="ARBA" id="ARBA00003767"/>
    </source>
</evidence>
<name>A0A7L1VLW2_SITEU</name>
<evidence type="ECO:0000256" key="9">
    <source>
        <dbReference type="ARBA" id="ARBA00023015"/>
    </source>
</evidence>